<evidence type="ECO:0000313" key="1">
    <source>
        <dbReference type="EMBL" id="GIX64937.1"/>
    </source>
</evidence>
<dbReference type="RefSeq" id="XP_067717006.1">
    <property type="nucleotide sequence ID" value="XM_067860905.1"/>
</dbReference>
<accession>A0AAV4LYN7</accession>
<comment type="caution">
    <text evidence="1">The sequence shown here is derived from an EMBL/GenBank/DDBJ whole genome shotgun (WGS) entry which is preliminary data.</text>
</comment>
<dbReference type="AlphaFoldDB" id="A0AAV4LYN7"/>
<proteinExistence type="predicted"/>
<name>A0AAV4LYN7_BABCB</name>
<dbReference type="Proteomes" id="UP001497744">
    <property type="component" value="Unassembled WGS sequence"/>
</dbReference>
<dbReference type="EMBL" id="BPLF01000004">
    <property type="protein sequence ID" value="GIX64937.1"/>
    <property type="molecule type" value="Genomic_DNA"/>
</dbReference>
<sequence>MQLVGAEGAEELPVGGAVNDVEDQLALALLGAAGQGQRVGAVGAERAEREGAGAALELHELEVVQGALDALVEADGAAVRQLVLAGALLAEEAQRRLVQKEHVAVADAAAAQRGAEALYGGELRFEEGVHQFDLRVTLDGGADAGEDELGVDLHVAVEEGLAQLGGLDAAVGDESDEVSGDDVVHVGGHGGVGADALFLHGVEEIGLGEEGRW</sequence>
<keyword evidence="2" id="KW-1185">Reference proteome</keyword>
<dbReference type="GeneID" id="94196418"/>
<evidence type="ECO:0000313" key="2">
    <source>
        <dbReference type="Proteomes" id="UP001497744"/>
    </source>
</evidence>
<protein>
    <submittedName>
        <fullName evidence="1">DNA topoisomerase (ATP-hydrolyzing) subunit B</fullName>
    </submittedName>
</protein>
<gene>
    <name evidence="1" type="ORF">BcabD6B2_43720</name>
</gene>
<organism evidence="1 2">
    <name type="scientific">Babesia caballi</name>
    <dbReference type="NCBI Taxonomy" id="5871"/>
    <lineage>
        <taxon>Eukaryota</taxon>
        <taxon>Sar</taxon>
        <taxon>Alveolata</taxon>
        <taxon>Apicomplexa</taxon>
        <taxon>Aconoidasida</taxon>
        <taxon>Piroplasmida</taxon>
        <taxon>Babesiidae</taxon>
        <taxon>Babesia</taxon>
    </lineage>
</organism>
<reference evidence="1 2" key="1">
    <citation type="submission" date="2021-06" db="EMBL/GenBank/DDBJ databases">
        <title>Genome sequence of Babesia caballi.</title>
        <authorList>
            <person name="Yamagishi J."/>
            <person name="Kidaka T."/>
            <person name="Ochi A."/>
        </authorList>
    </citation>
    <scope>NUCLEOTIDE SEQUENCE [LARGE SCALE GENOMIC DNA]</scope>
    <source>
        <strain evidence="1">USDA-D6B2</strain>
    </source>
</reference>